<evidence type="ECO:0000313" key="5">
    <source>
        <dbReference type="EMBL" id="MDR6550065.1"/>
    </source>
</evidence>
<evidence type="ECO:0000256" key="2">
    <source>
        <dbReference type="ARBA" id="ARBA00023002"/>
    </source>
</evidence>
<keyword evidence="2" id="KW-0560">Oxidoreductase</keyword>
<accession>A0ABU1NRF0</accession>
<dbReference type="Gene3D" id="3.40.50.720">
    <property type="entry name" value="NAD(P)-binding Rossmann-like Domain"/>
    <property type="match status" value="2"/>
</dbReference>
<dbReference type="SUPFAM" id="SSF52283">
    <property type="entry name" value="Formate/glycerate dehydrogenase catalytic domain-like"/>
    <property type="match status" value="1"/>
</dbReference>
<reference evidence="5 6" key="1">
    <citation type="submission" date="2023-07" db="EMBL/GenBank/DDBJ databases">
        <title>Sorghum-associated microbial communities from plants grown in Nebraska, USA.</title>
        <authorList>
            <person name="Schachtman D."/>
        </authorList>
    </citation>
    <scope>NUCLEOTIDE SEQUENCE [LARGE SCALE GENOMIC DNA]</scope>
    <source>
        <strain evidence="5 6">CC258</strain>
    </source>
</reference>
<dbReference type="CDD" id="cd12167">
    <property type="entry name" value="2-Hacid_dh_8"/>
    <property type="match status" value="1"/>
</dbReference>
<evidence type="ECO:0000256" key="3">
    <source>
        <dbReference type="ARBA" id="ARBA00023027"/>
    </source>
</evidence>
<gene>
    <name evidence="5" type="ORF">J2736_001248</name>
</gene>
<evidence type="ECO:0000313" key="6">
    <source>
        <dbReference type="Proteomes" id="UP001267290"/>
    </source>
</evidence>
<proteinExistence type="inferred from homology"/>
<protein>
    <submittedName>
        <fullName evidence="5">Phosphoglycerate dehydrogenase-like enzyme</fullName>
    </submittedName>
</protein>
<comment type="similarity">
    <text evidence="1">Belongs to the D-isomer specific 2-hydroxyacid dehydrogenase family.</text>
</comment>
<organism evidence="5 6">
    <name type="scientific">Paenibacillus qinlingensis</name>
    <dbReference type="NCBI Taxonomy" id="1837343"/>
    <lineage>
        <taxon>Bacteria</taxon>
        <taxon>Bacillati</taxon>
        <taxon>Bacillota</taxon>
        <taxon>Bacilli</taxon>
        <taxon>Bacillales</taxon>
        <taxon>Paenibacillaceae</taxon>
        <taxon>Paenibacillus</taxon>
    </lineage>
</organism>
<dbReference type="Proteomes" id="UP001267290">
    <property type="component" value="Unassembled WGS sequence"/>
</dbReference>
<dbReference type="Pfam" id="PF02826">
    <property type="entry name" value="2-Hacid_dh_C"/>
    <property type="match status" value="1"/>
</dbReference>
<name>A0ABU1NRF0_9BACL</name>
<sequence length="334" mass="37184">MSHKAKAYILPFGQGLENVCTEETRTFINEHFDAVWNTSNQPYSHEQMAHILEDAEILLSSWGTPKLTPDLLQKASKLRYVGHAAGSVKGCLTKDIFAHDIKVFSGAPRLALSVGEYCLTVLLALLRRIPQCSSAVKQGAWWEIPERNQGHELTGNTIGIVSASSTARAFLQLLAPFKVKVLLYDPYLTEEHAQKLGVQLASIEDVMRCPIISIHAPSLPSTDNLIHKDLIQSISDGAILINSSRGSVLDEDALLKELQTGRFFAALDVFKKEPIIQDSPFTKLDNVLVTPHIAGHSVECFKALMLEIAQDIQRSSHNEPTRYEIYERMWEVLA</sequence>
<dbReference type="InterPro" id="IPR036291">
    <property type="entry name" value="NAD(P)-bd_dom_sf"/>
</dbReference>
<keyword evidence="3" id="KW-0520">NAD</keyword>
<dbReference type="RefSeq" id="WP_310224425.1">
    <property type="nucleotide sequence ID" value="NZ_JAVDSB010000001.1"/>
</dbReference>
<feature type="domain" description="D-isomer specific 2-hydroxyacid dehydrogenase NAD-binding" evidence="4">
    <location>
        <begin position="120"/>
        <end position="294"/>
    </location>
</feature>
<dbReference type="PANTHER" id="PTHR42789:SF1">
    <property type="entry name" value="D-ISOMER SPECIFIC 2-HYDROXYACID DEHYDROGENASE FAMILY PROTEIN (AFU_ORTHOLOGUE AFUA_6G10090)"/>
    <property type="match status" value="1"/>
</dbReference>
<dbReference type="InterPro" id="IPR050857">
    <property type="entry name" value="D-2-hydroxyacid_DH"/>
</dbReference>
<dbReference type="InterPro" id="IPR006140">
    <property type="entry name" value="D-isomer_DH_NAD-bd"/>
</dbReference>
<dbReference type="PANTHER" id="PTHR42789">
    <property type="entry name" value="D-ISOMER SPECIFIC 2-HYDROXYACID DEHYDROGENASE FAMILY PROTEIN (AFU_ORTHOLOGUE AFUA_6G10090)"/>
    <property type="match status" value="1"/>
</dbReference>
<dbReference type="EMBL" id="JAVDSB010000001">
    <property type="protein sequence ID" value="MDR6550065.1"/>
    <property type="molecule type" value="Genomic_DNA"/>
</dbReference>
<comment type="caution">
    <text evidence="5">The sequence shown here is derived from an EMBL/GenBank/DDBJ whole genome shotgun (WGS) entry which is preliminary data.</text>
</comment>
<evidence type="ECO:0000256" key="1">
    <source>
        <dbReference type="ARBA" id="ARBA00005854"/>
    </source>
</evidence>
<keyword evidence="6" id="KW-1185">Reference proteome</keyword>
<evidence type="ECO:0000259" key="4">
    <source>
        <dbReference type="Pfam" id="PF02826"/>
    </source>
</evidence>
<dbReference type="SUPFAM" id="SSF51735">
    <property type="entry name" value="NAD(P)-binding Rossmann-fold domains"/>
    <property type="match status" value="1"/>
</dbReference>